<dbReference type="Proteomes" id="UP000238479">
    <property type="component" value="Chromosome 2"/>
</dbReference>
<keyword evidence="1" id="KW-0472">Membrane</keyword>
<keyword evidence="3" id="KW-1185">Reference proteome</keyword>
<reference evidence="2 3" key="1">
    <citation type="journal article" date="2018" name="Nat. Genet.">
        <title>The Rosa genome provides new insights in the design of modern roses.</title>
        <authorList>
            <person name="Bendahmane M."/>
        </authorList>
    </citation>
    <scope>NUCLEOTIDE SEQUENCE [LARGE SCALE GENOMIC DNA]</scope>
    <source>
        <strain evidence="3">cv. Old Blush</strain>
    </source>
</reference>
<protein>
    <submittedName>
        <fullName evidence="2">Uncharacterized protein</fullName>
    </submittedName>
</protein>
<evidence type="ECO:0000313" key="2">
    <source>
        <dbReference type="EMBL" id="PRQ51077.1"/>
    </source>
</evidence>
<evidence type="ECO:0000313" key="3">
    <source>
        <dbReference type="Proteomes" id="UP000238479"/>
    </source>
</evidence>
<comment type="caution">
    <text evidence="2">The sequence shown here is derived from an EMBL/GenBank/DDBJ whole genome shotgun (WGS) entry which is preliminary data.</text>
</comment>
<name>A0A2P6RXB9_ROSCH</name>
<sequence>MQLFPDFELYLFHLRSDFQYDFHIKPVESPVFFYFFVFFGIFFWCRTTKIIFLNQGIISSSCDILWNLTVAPF</sequence>
<dbReference type="Gramene" id="PRQ51077">
    <property type="protein sequence ID" value="PRQ51077"/>
    <property type="gene ID" value="RchiOBHm_Chr2g0140321"/>
</dbReference>
<feature type="transmembrane region" description="Helical" evidence="1">
    <location>
        <begin position="31"/>
        <end position="52"/>
    </location>
</feature>
<dbReference type="AlphaFoldDB" id="A0A2P6RXB9"/>
<keyword evidence="1" id="KW-0812">Transmembrane</keyword>
<proteinExistence type="predicted"/>
<accession>A0A2P6RXB9</accession>
<evidence type="ECO:0000256" key="1">
    <source>
        <dbReference type="SAM" id="Phobius"/>
    </source>
</evidence>
<gene>
    <name evidence="2" type="ORF">RchiOBHm_Chr2g0140321</name>
</gene>
<dbReference type="EMBL" id="PDCK01000040">
    <property type="protein sequence ID" value="PRQ51077.1"/>
    <property type="molecule type" value="Genomic_DNA"/>
</dbReference>
<organism evidence="2 3">
    <name type="scientific">Rosa chinensis</name>
    <name type="common">China rose</name>
    <dbReference type="NCBI Taxonomy" id="74649"/>
    <lineage>
        <taxon>Eukaryota</taxon>
        <taxon>Viridiplantae</taxon>
        <taxon>Streptophyta</taxon>
        <taxon>Embryophyta</taxon>
        <taxon>Tracheophyta</taxon>
        <taxon>Spermatophyta</taxon>
        <taxon>Magnoliopsida</taxon>
        <taxon>eudicotyledons</taxon>
        <taxon>Gunneridae</taxon>
        <taxon>Pentapetalae</taxon>
        <taxon>rosids</taxon>
        <taxon>fabids</taxon>
        <taxon>Rosales</taxon>
        <taxon>Rosaceae</taxon>
        <taxon>Rosoideae</taxon>
        <taxon>Rosoideae incertae sedis</taxon>
        <taxon>Rosa</taxon>
    </lineage>
</organism>
<keyword evidence="1" id="KW-1133">Transmembrane helix</keyword>